<dbReference type="Proteomes" id="UP000044071">
    <property type="component" value="Unassembled WGS sequence"/>
</dbReference>
<keyword evidence="2" id="KW-1185">Reference proteome</keyword>
<evidence type="ECO:0000313" key="1">
    <source>
        <dbReference type="EMBL" id="CDZ78220.1"/>
    </source>
</evidence>
<dbReference type="STRING" id="1034943.BN59_02528"/>
<dbReference type="EMBL" id="CCSB01000003">
    <property type="protein sequence ID" value="CDZ78220.1"/>
    <property type="molecule type" value="Genomic_DNA"/>
</dbReference>
<evidence type="ECO:0000313" key="2">
    <source>
        <dbReference type="Proteomes" id="UP000044071"/>
    </source>
</evidence>
<dbReference type="AlphaFoldDB" id="A0A078KUU0"/>
<sequence>MELQDELTELFKKYPFIHFDQLGELSILVPLTGAQRIAEHFSKGIALYLFGDNTCQSDLEIETFFLGKLSSDGQMDNSDSFPVLFKKLIRELRELKSQQQAVTAKDFLQAIIDRLYELKKETDWFKNNRLGYQNFVEDLRKGNNIFVAKGEFIVRAAPDNARNLDLPNLLVLENKDLNNIEQHMISESSGEDCLAALAKIPVLPHEDGLNLEISEAIGSLIAPLMTYLAKDNRNLRGMFAAIYQAMQKRDDSLQDQSDAVFATIASNFQIQNDDNGSEDYGKWTASELEESIITVFKQAGLRKSQSLSH</sequence>
<dbReference type="OrthoDB" id="5653210at2"/>
<dbReference type="eggNOG" id="COG0666">
    <property type="taxonomic scope" value="Bacteria"/>
</dbReference>
<name>A0A078KUU0_9GAMM</name>
<reference evidence="1 2" key="1">
    <citation type="submission" date="2014-06" db="EMBL/GenBank/DDBJ databases">
        <authorList>
            <person name="Urmite Genomes Urmite Genomes"/>
        </authorList>
    </citation>
    <scope>NUCLEOTIDE SEQUENCE [LARGE SCALE GENOMIC DNA]</scope>
</reference>
<gene>
    <name evidence="1" type="ORF">BN59_02528</name>
</gene>
<organism evidence="1 2">
    <name type="scientific">Legionella massiliensis</name>
    <dbReference type="NCBI Taxonomy" id="1034943"/>
    <lineage>
        <taxon>Bacteria</taxon>
        <taxon>Pseudomonadati</taxon>
        <taxon>Pseudomonadota</taxon>
        <taxon>Gammaproteobacteria</taxon>
        <taxon>Legionellales</taxon>
        <taxon>Legionellaceae</taxon>
        <taxon>Legionella</taxon>
    </lineage>
</organism>
<dbReference type="RefSeq" id="WP_043874750.1">
    <property type="nucleotide sequence ID" value="NZ_CCVW01000003.1"/>
</dbReference>
<proteinExistence type="predicted"/>
<accession>A0A078KUU0</accession>
<protein>
    <submittedName>
        <fullName evidence="1">Uncharacterized protein</fullName>
    </submittedName>
</protein>